<keyword evidence="2" id="KW-1003">Cell membrane</keyword>
<evidence type="ECO:0000256" key="8">
    <source>
        <dbReference type="ARBA" id="ARBA00023170"/>
    </source>
</evidence>
<keyword evidence="7 10" id="KW-0472">Membrane</keyword>
<feature type="transmembrane region" description="Helical" evidence="10">
    <location>
        <begin position="338"/>
        <end position="358"/>
    </location>
</feature>
<feature type="transmembrane region" description="Helical" evidence="10">
    <location>
        <begin position="305"/>
        <end position="326"/>
    </location>
</feature>
<dbReference type="PANTHER" id="PTHR21137:SF35">
    <property type="entry name" value="ODORANT RECEPTOR 19A-RELATED"/>
    <property type="match status" value="1"/>
</dbReference>
<reference evidence="11" key="1">
    <citation type="journal article" date="2015" name="BMC Genomics">
        <title>Chemosensory genes identified in the antennal transcriptome of the blowfly Calliphora stygia.</title>
        <authorList>
            <person name="Leitch O.J."/>
            <person name="Papanicolaou A."/>
            <person name="Lennard C."/>
            <person name="Kirkbride K.P."/>
            <person name="Anderson A."/>
        </authorList>
    </citation>
    <scope>NUCLEOTIDE SEQUENCE</scope>
</reference>
<evidence type="ECO:0000256" key="1">
    <source>
        <dbReference type="ARBA" id="ARBA00004651"/>
    </source>
</evidence>
<dbReference type="Pfam" id="PF02949">
    <property type="entry name" value="7tm_6"/>
    <property type="match status" value="1"/>
</dbReference>
<evidence type="ECO:0000256" key="3">
    <source>
        <dbReference type="ARBA" id="ARBA00022606"/>
    </source>
</evidence>
<dbReference type="EMBL" id="KJ702079">
    <property type="protein sequence ID" value="AID61233.1"/>
    <property type="molecule type" value="mRNA"/>
</dbReference>
<feature type="transmembrane region" description="Helical" evidence="10">
    <location>
        <begin position="61"/>
        <end position="82"/>
    </location>
</feature>
<evidence type="ECO:0000256" key="5">
    <source>
        <dbReference type="ARBA" id="ARBA00022725"/>
    </source>
</evidence>
<dbReference type="InterPro" id="IPR004117">
    <property type="entry name" value="7tm6_olfct_rcpt"/>
</dbReference>
<keyword evidence="9" id="KW-0807">Transducer</keyword>
<dbReference type="GO" id="GO:0005886">
    <property type="term" value="C:plasma membrane"/>
    <property type="evidence" value="ECO:0007669"/>
    <property type="project" value="UniProtKB-SubCell"/>
</dbReference>
<evidence type="ECO:0000256" key="7">
    <source>
        <dbReference type="ARBA" id="ARBA00023136"/>
    </source>
</evidence>
<feature type="transmembrane region" description="Helical" evidence="10">
    <location>
        <begin position="169"/>
        <end position="191"/>
    </location>
</feature>
<feature type="transmembrane region" description="Helical" evidence="10">
    <location>
        <begin position="401"/>
        <end position="420"/>
    </location>
</feature>
<evidence type="ECO:0000256" key="6">
    <source>
        <dbReference type="ARBA" id="ARBA00022989"/>
    </source>
</evidence>
<keyword evidence="3" id="KW-0716">Sensory transduction</keyword>
<keyword evidence="4 10" id="KW-0812">Transmembrane</keyword>
<name>A0A068F4R8_CALSG</name>
<evidence type="ECO:0000256" key="2">
    <source>
        <dbReference type="ARBA" id="ARBA00022475"/>
    </source>
</evidence>
<proteinExistence type="evidence at transcript level"/>
<dbReference type="GO" id="GO:0005549">
    <property type="term" value="F:odorant binding"/>
    <property type="evidence" value="ECO:0007669"/>
    <property type="project" value="InterPro"/>
</dbReference>
<protein>
    <submittedName>
        <fullName evidence="11">Odorant receptor</fullName>
    </submittedName>
</protein>
<evidence type="ECO:0000313" key="11">
    <source>
        <dbReference type="EMBL" id="AID61233.1"/>
    </source>
</evidence>
<sequence>PRPRTVNEEVLKLCKMSEDLNKLLYKKSFENKRIITPLVMICMSIGCNIKYAAGFKDPVKLLSLTLVLLSIVGLGSQFLYIYENLSESMLVYTDAICTSFQTLISISKLFHFAFTQHKFYKLVQIAQNSEILQNFEILELNILNKKKIIQEIQEIIQDSWLDIKRQLNFYLCCVFGIAAWYYGSCFAVNIYNICTHSSFAEFELIFPFQASFPIWRDNSKVFPYYFIKFIIISSETHISGMSAICFASLYIVISLHTLALLKILRRLVAHSTTENVLPQERDKFIMVWAKLHQQIYEYFCQMNSLYYIQSAPLFFVSMLVICLLIFQASVGLGTNADVVIKMALYFSAAGFEVSMFCFNGQRLTSENERLPVALYNTNWYEENDKYKFITLMMLMRTNRPIAVQVGCFTTMSLVTLLGIMRSSFSYCLLLREFNE</sequence>
<accession>A0A068F4R8</accession>
<feature type="transmembrane region" description="Helical" evidence="10">
    <location>
        <begin position="34"/>
        <end position="55"/>
    </location>
</feature>
<evidence type="ECO:0000256" key="10">
    <source>
        <dbReference type="SAM" id="Phobius"/>
    </source>
</evidence>
<keyword evidence="6 10" id="KW-1133">Transmembrane helix</keyword>
<dbReference type="GO" id="GO:0007165">
    <property type="term" value="P:signal transduction"/>
    <property type="evidence" value="ECO:0007669"/>
    <property type="project" value="UniProtKB-KW"/>
</dbReference>
<organism evidence="11">
    <name type="scientific">Calliphora stygia</name>
    <name type="common">Common brown blowfly</name>
    <dbReference type="NCBI Taxonomy" id="145453"/>
    <lineage>
        <taxon>Eukaryota</taxon>
        <taxon>Metazoa</taxon>
        <taxon>Ecdysozoa</taxon>
        <taxon>Arthropoda</taxon>
        <taxon>Hexapoda</taxon>
        <taxon>Insecta</taxon>
        <taxon>Pterygota</taxon>
        <taxon>Neoptera</taxon>
        <taxon>Endopterygota</taxon>
        <taxon>Diptera</taxon>
        <taxon>Brachycera</taxon>
        <taxon>Muscomorpha</taxon>
        <taxon>Oestroidea</taxon>
        <taxon>Calliphoridae</taxon>
        <taxon>Calliphorinae</taxon>
        <taxon>Calliphora</taxon>
    </lineage>
</organism>
<feature type="transmembrane region" description="Helical" evidence="10">
    <location>
        <begin position="238"/>
        <end position="261"/>
    </location>
</feature>
<keyword evidence="8 11" id="KW-0675">Receptor</keyword>
<comment type="subcellular location">
    <subcellularLocation>
        <location evidence="1">Cell membrane</location>
        <topology evidence="1">Multi-pass membrane protein</topology>
    </subcellularLocation>
</comment>
<dbReference type="GO" id="GO:0004984">
    <property type="term" value="F:olfactory receptor activity"/>
    <property type="evidence" value="ECO:0007669"/>
    <property type="project" value="InterPro"/>
</dbReference>
<evidence type="ECO:0000256" key="4">
    <source>
        <dbReference type="ARBA" id="ARBA00022692"/>
    </source>
</evidence>
<keyword evidence="5" id="KW-0552">Olfaction</keyword>
<evidence type="ECO:0000256" key="9">
    <source>
        <dbReference type="ARBA" id="ARBA00023224"/>
    </source>
</evidence>
<dbReference type="PANTHER" id="PTHR21137">
    <property type="entry name" value="ODORANT RECEPTOR"/>
    <property type="match status" value="1"/>
</dbReference>
<dbReference type="AlphaFoldDB" id="A0A068F4R8"/>
<gene>
    <name evidence="11" type="primary">OR103</name>
</gene>
<feature type="non-terminal residue" evidence="11">
    <location>
        <position position="1"/>
    </location>
</feature>